<accession>B8CMR1</accession>
<dbReference type="Proteomes" id="UP000000753">
    <property type="component" value="Chromosome"/>
</dbReference>
<proteinExistence type="predicted"/>
<name>B8CMR1_SHEPW</name>
<dbReference type="KEGG" id="swp:swp_2719"/>
<dbReference type="EMBL" id="CP000472">
    <property type="protein sequence ID" value="ACJ29450.1"/>
    <property type="molecule type" value="Genomic_DNA"/>
</dbReference>
<gene>
    <name evidence="1" type="ordered locus">swp_2719</name>
</gene>
<dbReference type="AlphaFoldDB" id="B8CMR1"/>
<protein>
    <submittedName>
        <fullName evidence="1">Uncharacterized protein</fullName>
    </submittedName>
</protein>
<evidence type="ECO:0000313" key="2">
    <source>
        <dbReference type="Proteomes" id="UP000000753"/>
    </source>
</evidence>
<reference evidence="1 2" key="1">
    <citation type="journal article" date="2008" name="PLoS ONE">
        <title>Environmental adaptation: genomic analysis of the piezotolerant and psychrotolerant deep-sea iron reducing bacterium Shewanella piezotolerans WP3.</title>
        <authorList>
            <person name="Wang F."/>
            <person name="Wang J."/>
            <person name="Jian H."/>
            <person name="Zhang B."/>
            <person name="Li S."/>
            <person name="Wang F."/>
            <person name="Zeng X."/>
            <person name="Gao L."/>
            <person name="Bartlett D.H."/>
            <person name="Yu J."/>
            <person name="Hu S."/>
            <person name="Xiao X."/>
        </authorList>
    </citation>
    <scope>NUCLEOTIDE SEQUENCE [LARGE SCALE GENOMIC DNA]</scope>
    <source>
        <strain evidence="2">WP3 / JCM 13877</strain>
    </source>
</reference>
<keyword evidence="2" id="KW-1185">Reference proteome</keyword>
<dbReference type="HOGENOM" id="CLU_2865358_0_0_6"/>
<sequence length="64" mass="7114">MFVGPEPENKIYELGLAKKPDGIISSASLFSKLQYSSNAEILSLILLGSCMRNSLQDFPISWHK</sequence>
<evidence type="ECO:0000313" key="1">
    <source>
        <dbReference type="EMBL" id="ACJ29450.1"/>
    </source>
</evidence>
<organism evidence="1 2">
    <name type="scientific">Shewanella piezotolerans (strain WP3 / JCM 13877)</name>
    <dbReference type="NCBI Taxonomy" id="225849"/>
    <lineage>
        <taxon>Bacteria</taxon>
        <taxon>Pseudomonadati</taxon>
        <taxon>Pseudomonadota</taxon>
        <taxon>Gammaproteobacteria</taxon>
        <taxon>Alteromonadales</taxon>
        <taxon>Shewanellaceae</taxon>
        <taxon>Shewanella</taxon>
    </lineage>
</organism>